<proteinExistence type="predicted"/>
<dbReference type="EnsemblMetazoa" id="MDOA000438-RA">
    <property type="protein sequence ID" value="MDOA000438-PA"/>
    <property type="gene ID" value="MDOA000438"/>
</dbReference>
<accession>A0A1I8M208</accession>
<reference evidence="2" key="1">
    <citation type="submission" date="2020-05" db="UniProtKB">
        <authorList>
            <consortium name="EnsemblMetazoa"/>
        </authorList>
    </citation>
    <scope>IDENTIFICATION</scope>
    <source>
        <strain evidence="2">Aabys</strain>
    </source>
</reference>
<organism evidence="2">
    <name type="scientific">Musca domestica</name>
    <name type="common">House fly</name>
    <dbReference type="NCBI Taxonomy" id="7370"/>
    <lineage>
        <taxon>Eukaryota</taxon>
        <taxon>Metazoa</taxon>
        <taxon>Ecdysozoa</taxon>
        <taxon>Arthropoda</taxon>
        <taxon>Hexapoda</taxon>
        <taxon>Insecta</taxon>
        <taxon>Pterygota</taxon>
        <taxon>Neoptera</taxon>
        <taxon>Endopterygota</taxon>
        <taxon>Diptera</taxon>
        <taxon>Brachycera</taxon>
        <taxon>Muscomorpha</taxon>
        <taxon>Muscoidea</taxon>
        <taxon>Muscidae</taxon>
        <taxon>Musca</taxon>
    </lineage>
</organism>
<feature type="region of interest" description="Disordered" evidence="1">
    <location>
        <begin position="1"/>
        <end position="23"/>
    </location>
</feature>
<evidence type="ECO:0000313" key="2">
    <source>
        <dbReference type="EnsemblMetazoa" id="MDOA000438-PA"/>
    </source>
</evidence>
<protein>
    <submittedName>
        <fullName evidence="2">Uncharacterized protein</fullName>
    </submittedName>
</protein>
<dbReference type="VEuPathDB" id="VectorBase:MDOA000438"/>
<name>A0A1I8M208_MUSDO</name>
<feature type="compositionally biased region" description="Basic residues" evidence="1">
    <location>
        <begin position="1"/>
        <end position="18"/>
    </location>
</feature>
<sequence length="102" mass="11333">MDHRRRRHHHHHHHHQPKRVPYDQARLGTAPTQQPTNNTATTNTNYKHHQLPVYLTSVTTPPVCSMACRAIAAAAVITISISITTTTTSTAAIPIAFKLNSI</sequence>
<evidence type="ECO:0000256" key="1">
    <source>
        <dbReference type="SAM" id="MobiDB-lite"/>
    </source>
</evidence>
<dbReference type="AlphaFoldDB" id="A0A1I8M208"/>
<gene>
    <name evidence="2" type="primary">101887213</name>
</gene>